<keyword evidence="2 6" id="KW-0812">Transmembrane</keyword>
<dbReference type="InterPro" id="IPR049326">
    <property type="entry name" value="Rhodopsin_dom_fungi"/>
</dbReference>
<keyword evidence="4 6" id="KW-0472">Membrane</keyword>
<feature type="transmembrane region" description="Helical" evidence="6">
    <location>
        <begin position="125"/>
        <end position="146"/>
    </location>
</feature>
<feature type="transmembrane region" description="Helical" evidence="6">
    <location>
        <begin position="12"/>
        <end position="36"/>
    </location>
</feature>
<comment type="subcellular location">
    <subcellularLocation>
        <location evidence="1">Membrane</location>
        <topology evidence="1">Multi-pass membrane protein</topology>
    </subcellularLocation>
</comment>
<gene>
    <name evidence="8" type="ORF">DL764_008808</name>
</gene>
<dbReference type="Pfam" id="PF20684">
    <property type="entry name" value="Fung_rhodopsin"/>
    <property type="match status" value="1"/>
</dbReference>
<dbReference type="Proteomes" id="UP000293360">
    <property type="component" value="Unassembled WGS sequence"/>
</dbReference>
<evidence type="ECO:0000256" key="5">
    <source>
        <dbReference type="ARBA" id="ARBA00038359"/>
    </source>
</evidence>
<evidence type="ECO:0000313" key="8">
    <source>
        <dbReference type="EMBL" id="RYO87814.1"/>
    </source>
</evidence>
<organism evidence="8 9">
    <name type="scientific">Monosporascus ibericus</name>
    <dbReference type="NCBI Taxonomy" id="155417"/>
    <lineage>
        <taxon>Eukaryota</taxon>
        <taxon>Fungi</taxon>
        <taxon>Dikarya</taxon>
        <taxon>Ascomycota</taxon>
        <taxon>Pezizomycotina</taxon>
        <taxon>Sordariomycetes</taxon>
        <taxon>Xylariomycetidae</taxon>
        <taxon>Xylariales</taxon>
        <taxon>Xylariales incertae sedis</taxon>
        <taxon>Monosporascus</taxon>
    </lineage>
</organism>
<name>A0A4Q4SYT6_9PEZI</name>
<dbReference type="STRING" id="155417.A0A4Q4SYT6"/>
<feature type="transmembrane region" description="Helical" evidence="6">
    <location>
        <begin position="89"/>
        <end position="113"/>
    </location>
</feature>
<keyword evidence="9" id="KW-1185">Reference proteome</keyword>
<feature type="domain" description="Rhodopsin" evidence="7">
    <location>
        <begin position="30"/>
        <end position="164"/>
    </location>
</feature>
<evidence type="ECO:0000256" key="3">
    <source>
        <dbReference type="ARBA" id="ARBA00022989"/>
    </source>
</evidence>
<keyword evidence="3 6" id="KW-1133">Transmembrane helix</keyword>
<dbReference type="EMBL" id="QJNU01000739">
    <property type="protein sequence ID" value="RYO87814.1"/>
    <property type="molecule type" value="Genomic_DNA"/>
</dbReference>
<evidence type="ECO:0000259" key="7">
    <source>
        <dbReference type="Pfam" id="PF20684"/>
    </source>
</evidence>
<protein>
    <recommendedName>
        <fullName evidence="7">Rhodopsin domain-containing protein</fullName>
    </recommendedName>
</protein>
<dbReference type="OrthoDB" id="3923077at2759"/>
<dbReference type="InterPro" id="IPR052337">
    <property type="entry name" value="SAT4-like"/>
</dbReference>
<dbReference type="PANTHER" id="PTHR33048:SF146">
    <property type="entry name" value="INTEGRAL MEMBRANE PROTEIN"/>
    <property type="match status" value="1"/>
</dbReference>
<feature type="transmembrane region" description="Helical" evidence="6">
    <location>
        <begin position="48"/>
        <end position="69"/>
    </location>
</feature>
<comment type="similarity">
    <text evidence="5">Belongs to the SAT4 family.</text>
</comment>
<evidence type="ECO:0000256" key="6">
    <source>
        <dbReference type="SAM" id="Phobius"/>
    </source>
</evidence>
<dbReference type="PANTHER" id="PTHR33048">
    <property type="entry name" value="PTH11-LIKE INTEGRAL MEMBRANE PROTEIN (AFU_ORTHOLOGUE AFUA_5G11245)"/>
    <property type="match status" value="1"/>
</dbReference>
<evidence type="ECO:0000256" key="4">
    <source>
        <dbReference type="ARBA" id="ARBA00023136"/>
    </source>
</evidence>
<accession>A0A4Q4SYT6</accession>
<feature type="transmembrane region" description="Helical" evidence="6">
    <location>
        <begin position="184"/>
        <end position="207"/>
    </location>
</feature>
<dbReference type="GO" id="GO:0016020">
    <property type="term" value="C:membrane"/>
    <property type="evidence" value="ECO:0007669"/>
    <property type="project" value="UniProtKB-SubCell"/>
</dbReference>
<comment type="caution">
    <text evidence="8">The sequence shown here is derived from an EMBL/GenBank/DDBJ whole genome shotgun (WGS) entry which is preliminary data.</text>
</comment>
<evidence type="ECO:0000256" key="1">
    <source>
        <dbReference type="ARBA" id="ARBA00004141"/>
    </source>
</evidence>
<proteinExistence type="inferred from homology"/>
<reference evidence="8 9" key="1">
    <citation type="submission" date="2018-06" db="EMBL/GenBank/DDBJ databases">
        <title>Complete Genomes of Monosporascus.</title>
        <authorList>
            <person name="Robinson A.J."/>
            <person name="Natvig D.O."/>
        </authorList>
    </citation>
    <scope>NUCLEOTIDE SEQUENCE [LARGE SCALE GENOMIC DNA]</scope>
    <source>
        <strain evidence="8 9">CBS 110550</strain>
    </source>
</reference>
<evidence type="ECO:0000313" key="9">
    <source>
        <dbReference type="Proteomes" id="UP000293360"/>
    </source>
</evidence>
<evidence type="ECO:0000256" key="2">
    <source>
        <dbReference type="ARBA" id="ARBA00022692"/>
    </source>
</evidence>
<dbReference type="AlphaFoldDB" id="A0A4Q4SYT6"/>
<sequence>MAERPSESLGLTVLAVTWVFAGLATVVIAARFYVCLRILRKVSVDDYVILLTLLLGIGNGIFLTISYSWGLGTHIEFLTKVHIMYTIKWVYLCEFFAIMCPGFGRISYAFLLLKIIPPSKTRRRFLWAIIWIQFAVDIGTVAISFAQCRPIEGFWNRDIEASCWPPYVQQHVGFFQGYAMAELAIWWTLEAYLVLLAVSIPSLRPVLKAKKPGSQRWVSSGRENSSFHSLKRARASNKNNPSGRDPFYGYTVLNEISRDDSNRAADTTFPHATHAGNGRIKFDGEDVIRKDVTVSVTLAGPVADSVIERGDRNDTGIGS</sequence>